<evidence type="ECO:0000256" key="1">
    <source>
        <dbReference type="ARBA" id="ARBA00022723"/>
    </source>
</evidence>
<keyword evidence="2" id="KW-0677">Repeat</keyword>
<dbReference type="GO" id="GO:0008270">
    <property type="term" value="F:zinc ion binding"/>
    <property type="evidence" value="ECO:0007669"/>
    <property type="project" value="UniProtKB-KW"/>
</dbReference>
<keyword evidence="4 6" id="KW-0862">Zinc</keyword>
<accession>A0A9W7F7M4</accession>
<dbReference type="InterPro" id="IPR001876">
    <property type="entry name" value="Znf_RanBP2"/>
</dbReference>
<dbReference type="InterPro" id="IPR001878">
    <property type="entry name" value="Znf_CCHC"/>
</dbReference>
<dbReference type="InterPro" id="IPR000571">
    <property type="entry name" value="Znf_CCCH"/>
</dbReference>
<dbReference type="Proteomes" id="UP001165082">
    <property type="component" value="Unassembled WGS sequence"/>
</dbReference>
<evidence type="ECO:0000256" key="2">
    <source>
        <dbReference type="ARBA" id="ARBA00022737"/>
    </source>
</evidence>
<sequence length="207" mass="21477">MASFDRNCYSCGQPGHMSRDCPQGQQAGGGGGGFAPRPRGICYDWQKGICQRGMNCRFAHAEDPSQAAAMGAPMAAGQPMQQPDAYGNFAGGQMGGQAGGNNYGRSRGICYDWQKGVCQRGENCRFTHDQNAPAGPAYGAQGFGGGGGGGYGNVRPGDWSCPACQINNFASRIQCFKCSTPKDAQPGQLGVMAGPPPGGEQMAPMGY</sequence>
<feature type="domain" description="CCHC-type" evidence="8">
    <location>
        <begin position="8"/>
        <end position="23"/>
    </location>
</feature>
<dbReference type="Pfam" id="PF00642">
    <property type="entry name" value="zf-CCCH"/>
    <property type="match status" value="1"/>
</dbReference>
<dbReference type="PANTHER" id="PTHR12675:SF12">
    <property type="entry name" value="PROTEIN MUSCLEBLIND"/>
    <property type="match status" value="1"/>
</dbReference>
<dbReference type="InterPro" id="IPR036875">
    <property type="entry name" value="Znf_CCHC_sf"/>
</dbReference>
<dbReference type="PROSITE" id="PS50103">
    <property type="entry name" value="ZF_C3H1"/>
    <property type="match status" value="2"/>
</dbReference>
<proteinExistence type="predicted"/>
<dbReference type="SUPFAM" id="SSF90229">
    <property type="entry name" value="CCCH zinc finger"/>
    <property type="match status" value="2"/>
</dbReference>
<keyword evidence="11" id="KW-1185">Reference proteome</keyword>
<dbReference type="AlphaFoldDB" id="A0A9W7F7M4"/>
<dbReference type="PROSITE" id="PS50158">
    <property type="entry name" value="ZF_CCHC"/>
    <property type="match status" value="1"/>
</dbReference>
<feature type="domain" description="C3H1-type" evidence="7">
    <location>
        <begin position="104"/>
        <end position="131"/>
    </location>
</feature>
<reference evidence="10" key="1">
    <citation type="submission" date="2022-07" db="EMBL/GenBank/DDBJ databases">
        <title>Genome analysis of Parmales, a sister group of diatoms, reveals the evolutionary specialization of diatoms from phago-mixotrophs to photoautotrophs.</title>
        <authorList>
            <person name="Ban H."/>
            <person name="Sato S."/>
            <person name="Yoshikawa S."/>
            <person name="Kazumasa Y."/>
            <person name="Nakamura Y."/>
            <person name="Ichinomiya M."/>
            <person name="Saitoh K."/>
            <person name="Sato N."/>
            <person name="Blanc-Mathieu R."/>
            <person name="Endo H."/>
            <person name="Kuwata A."/>
            <person name="Ogata H."/>
        </authorList>
    </citation>
    <scope>NUCLEOTIDE SEQUENCE</scope>
</reference>
<dbReference type="OrthoDB" id="197939at2759"/>
<dbReference type="InterPro" id="IPR036855">
    <property type="entry name" value="Znf_CCCH_sf"/>
</dbReference>
<dbReference type="SUPFAM" id="SSF57756">
    <property type="entry name" value="Retrovirus zinc finger-like domains"/>
    <property type="match status" value="1"/>
</dbReference>
<dbReference type="PROSITE" id="PS01358">
    <property type="entry name" value="ZF_RANBP2_1"/>
    <property type="match status" value="1"/>
</dbReference>
<dbReference type="Gene3D" id="4.10.60.10">
    <property type="entry name" value="Zinc finger, CCHC-type"/>
    <property type="match status" value="1"/>
</dbReference>
<gene>
    <name evidence="10" type="ORF">TrRE_jg9893</name>
</gene>
<dbReference type="Pfam" id="PF00098">
    <property type="entry name" value="zf-CCHC"/>
    <property type="match status" value="1"/>
</dbReference>
<evidence type="ECO:0000256" key="6">
    <source>
        <dbReference type="PROSITE-ProRule" id="PRU00723"/>
    </source>
</evidence>
<evidence type="ECO:0000259" key="7">
    <source>
        <dbReference type="PROSITE" id="PS50103"/>
    </source>
</evidence>
<dbReference type="PANTHER" id="PTHR12675">
    <property type="entry name" value="MUSCLEBLIND-LIKE PROTEIN"/>
    <property type="match status" value="1"/>
</dbReference>
<dbReference type="GO" id="GO:0043484">
    <property type="term" value="P:regulation of RNA splicing"/>
    <property type="evidence" value="ECO:0007669"/>
    <property type="project" value="TreeGrafter"/>
</dbReference>
<dbReference type="PROSITE" id="PS50199">
    <property type="entry name" value="ZF_RANBP2_2"/>
    <property type="match status" value="1"/>
</dbReference>
<feature type="zinc finger region" description="C3H1-type" evidence="6">
    <location>
        <begin position="104"/>
        <end position="131"/>
    </location>
</feature>
<evidence type="ECO:0000313" key="11">
    <source>
        <dbReference type="Proteomes" id="UP001165082"/>
    </source>
</evidence>
<comment type="caution">
    <text evidence="10">The sequence shown here is derived from an EMBL/GenBank/DDBJ whole genome shotgun (WGS) entry which is preliminary data.</text>
</comment>
<evidence type="ECO:0000256" key="5">
    <source>
        <dbReference type="PROSITE-ProRule" id="PRU00322"/>
    </source>
</evidence>
<dbReference type="Pfam" id="PF00641">
    <property type="entry name" value="Zn_ribbon_RanBP"/>
    <property type="match status" value="1"/>
</dbReference>
<dbReference type="SUPFAM" id="SSF90209">
    <property type="entry name" value="Ran binding protein zinc finger-like"/>
    <property type="match status" value="1"/>
</dbReference>
<dbReference type="Gene3D" id="3.30.1370.210">
    <property type="match status" value="1"/>
</dbReference>
<dbReference type="Pfam" id="PF18044">
    <property type="entry name" value="zf-CCCH_4"/>
    <property type="match status" value="1"/>
</dbReference>
<name>A0A9W7F7M4_9STRA</name>
<feature type="zinc finger region" description="C3H1-type" evidence="6">
    <location>
        <begin position="36"/>
        <end position="63"/>
    </location>
</feature>
<evidence type="ECO:0000256" key="4">
    <source>
        <dbReference type="ARBA" id="ARBA00022833"/>
    </source>
</evidence>
<keyword evidence="3 5" id="KW-0863">Zinc-finger</keyword>
<dbReference type="SMART" id="SM00343">
    <property type="entry name" value="ZnF_C2HC"/>
    <property type="match status" value="1"/>
</dbReference>
<dbReference type="Gene3D" id="4.10.1060.10">
    <property type="entry name" value="Zinc finger, RanBP2-type"/>
    <property type="match status" value="1"/>
</dbReference>
<feature type="domain" description="C3H1-type" evidence="7">
    <location>
        <begin position="36"/>
        <end position="63"/>
    </location>
</feature>
<dbReference type="GO" id="GO:0003723">
    <property type="term" value="F:RNA binding"/>
    <property type="evidence" value="ECO:0007669"/>
    <property type="project" value="TreeGrafter"/>
</dbReference>
<protein>
    <submittedName>
        <fullName evidence="10">Uncharacterized protein</fullName>
    </submittedName>
</protein>
<dbReference type="InterPro" id="IPR036443">
    <property type="entry name" value="Znf_RanBP2_sf"/>
</dbReference>
<feature type="domain" description="RanBP2-type" evidence="9">
    <location>
        <begin position="155"/>
        <end position="184"/>
    </location>
</feature>
<evidence type="ECO:0000256" key="3">
    <source>
        <dbReference type="ARBA" id="ARBA00022771"/>
    </source>
</evidence>
<evidence type="ECO:0000259" key="9">
    <source>
        <dbReference type="PROSITE" id="PS50199"/>
    </source>
</evidence>
<evidence type="ECO:0000259" key="8">
    <source>
        <dbReference type="PROSITE" id="PS50158"/>
    </source>
</evidence>
<dbReference type="SMART" id="SM00356">
    <property type="entry name" value="ZnF_C3H1"/>
    <property type="match status" value="2"/>
</dbReference>
<organism evidence="10 11">
    <name type="scientific">Triparma retinervis</name>
    <dbReference type="NCBI Taxonomy" id="2557542"/>
    <lineage>
        <taxon>Eukaryota</taxon>
        <taxon>Sar</taxon>
        <taxon>Stramenopiles</taxon>
        <taxon>Ochrophyta</taxon>
        <taxon>Bolidophyceae</taxon>
        <taxon>Parmales</taxon>
        <taxon>Triparmaceae</taxon>
        <taxon>Triparma</taxon>
    </lineage>
</organism>
<dbReference type="EMBL" id="BRXZ01000155">
    <property type="protein sequence ID" value="GMI06324.1"/>
    <property type="molecule type" value="Genomic_DNA"/>
</dbReference>
<dbReference type="InterPro" id="IPR041367">
    <property type="entry name" value="Znf-CCCH_4"/>
</dbReference>
<keyword evidence="1 6" id="KW-0479">Metal-binding</keyword>
<dbReference type="SMART" id="SM00547">
    <property type="entry name" value="ZnF_RBZ"/>
    <property type="match status" value="1"/>
</dbReference>
<dbReference type="Gene3D" id="4.10.1000.10">
    <property type="entry name" value="Zinc finger, CCCH-type"/>
    <property type="match status" value="1"/>
</dbReference>
<evidence type="ECO:0000313" key="10">
    <source>
        <dbReference type="EMBL" id="GMI06324.1"/>
    </source>
</evidence>